<accession>A0AAD3D4M7</accession>
<protein>
    <submittedName>
        <fullName evidence="3">Uncharacterized protein</fullName>
    </submittedName>
</protein>
<feature type="region of interest" description="Disordered" evidence="1">
    <location>
        <begin position="1"/>
        <end position="36"/>
    </location>
</feature>
<organism evidence="3 4">
    <name type="scientific">Chaetoceros tenuissimus</name>
    <dbReference type="NCBI Taxonomy" id="426638"/>
    <lineage>
        <taxon>Eukaryota</taxon>
        <taxon>Sar</taxon>
        <taxon>Stramenopiles</taxon>
        <taxon>Ochrophyta</taxon>
        <taxon>Bacillariophyta</taxon>
        <taxon>Coscinodiscophyceae</taxon>
        <taxon>Chaetocerotophycidae</taxon>
        <taxon>Chaetocerotales</taxon>
        <taxon>Chaetocerotaceae</taxon>
        <taxon>Chaetoceros</taxon>
    </lineage>
</organism>
<evidence type="ECO:0000313" key="2">
    <source>
        <dbReference type="EMBL" id="GFH57409.1"/>
    </source>
</evidence>
<name>A0AAD3D4M7_9STRA</name>
<evidence type="ECO:0000256" key="1">
    <source>
        <dbReference type="SAM" id="MobiDB-lite"/>
    </source>
</evidence>
<gene>
    <name evidence="2" type="ORF">CTEN210_13885</name>
    <name evidence="3" type="ORF">CTEN210_13888</name>
</gene>
<dbReference type="EMBL" id="BLLK01000058">
    <property type="protein sequence ID" value="GFH57409.1"/>
    <property type="molecule type" value="Genomic_DNA"/>
</dbReference>
<keyword evidence="4" id="KW-1185">Reference proteome</keyword>
<evidence type="ECO:0000313" key="4">
    <source>
        <dbReference type="Proteomes" id="UP001054902"/>
    </source>
</evidence>
<reference evidence="3" key="1">
    <citation type="submission" date="2020-02" db="EMBL/GenBank/DDBJ databases">
        <authorList>
            <person name="Hongo Y."/>
            <person name="Kimura K."/>
            <person name="Takaki Y."/>
            <person name="Tomaru Y."/>
        </authorList>
    </citation>
    <scope>NUCLEOTIDE SEQUENCE</scope>
    <source>
        <strain evidence="3">NIES-3715</strain>
    </source>
</reference>
<reference evidence="3 4" key="2">
    <citation type="journal article" date="2021" name="Sci. Rep.">
        <title>The genome of the diatom Chaetoceros tenuissimus carries an ancient integrated fragment of an extant virus.</title>
        <authorList>
            <person name="Hongo Y."/>
            <person name="Kimura K."/>
            <person name="Takaki Y."/>
            <person name="Yoshida Y."/>
            <person name="Baba S."/>
            <person name="Kobayashi G."/>
            <person name="Nagasaki K."/>
            <person name="Hano T."/>
            <person name="Tomaru Y."/>
        </authorList>
    </citation>
    <scope>NUCLEOTIDE SEQUENCE [LARGE SCALE GENOMIC DNA]</scope>
    <source>
        <strain evidence="3 4">NIES-3715</strain>
    </source>
</reference>
<dbReference type="AlphaFoldDB" id="A0AAD3D4M7"/>
<evidence type="ECO:0000313" key="3">
    <source>
        <dbReference type="EMBL" id="GFH57412.1"/>
    </source>
</evidence>
<sequence length="108" mass="13015">MSLEQRLAKHKRRKKTSEERIAMRNAAKRRRKKTPEERIAMRKAIAVYHFRVTKIDTNQIVLEGLPQSLVLQSDFGKEYKETTSNSLRYFLEKKNQRRRDYPLDFGWC</sequence>
<dbReference type="Proteomes" id="UP001054902">
    <property type="component" value="Unassembled WGS sequence"/>
</dbReference>
<comment type="caution">
    <text evidence="3">The sequence shown here is derived from an EMBL/GenBank/DDBJ whole genome shotgun (WGS) entry which is preliminary data.</text>
</comment>
<proteinExistence type="predicted"/>
<dbReference type="EMBL" id="BLLK01000058">
    <property type="protein sequence ID" value="GFH57412.1"/>
    <property type="molecule type" value="Genomic_DNA"/>
</dbReference>